<reference evidence="1" key="1">
    <citation type="submission" date="2018-05" db="EMBL/GenBank/DDBJ databases">
        <authorList>
            <person name="Lanie J.A."/>
            <person name="Ng W.-L."/>
            <person name="Kazmierczak K.M."/>
            <person name="Andrzejewski T.M."/>
            <person name="Davidsen T.M."/>
            <person name="Wayne K.J."/>
            <person name="Tettelin H."/>
            <person name="Glass J.I."/>
            <person name="Rusch D."/>
            <person name="Podicherti R."/>
            <person name="Tsui H.-C.T."/>
            <person name="Winkler M.E."/>
        </authorList>
    </citation>
    <scope>NUCLEOTIDE SEQUENCE</scope>
</reference>
<sequence length="80" mass="9059">MGFGLPETTGGSSSYLVVNEKKPEDKELAAELRCVLGCCMYPKTCRWNERCMEKGMREGKEAKMAREKIISSHREEDVEA</sequence>
<proteinExistence type="predicted"/>
<dbReference type="EMBL" id="UINC01070012">
    <property type="protein sequence ID" value="SVC03829.1"/>
    <property type="molecule type" value="Genomic_DNA"/>
</dbReference>
<protein>
    <submittedName>
        <fullName evidence="1">Uncharacterized protein</fullName>
    </submittedName>
</protein>
<accession>A0A382IWW2</accession>
<name>A0A382IWW2_9ZZZZ</name>
<organism evidence="1">
    <name type="scientific">marine metagenome</name>
    <dbReference type="NCBI Taxonomy" id="408172"/>
    <lineage>
        <taxon>unclassified sequences</taxon>
        <taxon>metagenomes</taxon>
        <taxon>ecological metagenomes</taxon>
    </lineage>
</organism>
<dbReference type="AlphaFoldDB" id="A0A382IWW2"/>
<gene>
    <name evidence="1" type="ORF">METZ01_LOCUS256683</name>
</gene>
<evidence type="ECO:0000313" key="1">
    <source>
        <dbReference type="EMBL" id="SVC03829.1"/>
    </source>
</evidence>